<dbReference type="OrthoDB" id="8578401at2"/>
<evidence type="ECO:0000259" key="7">
    <source>
        <dbReference type="Pfam" id="PF22692"/>
    </source>
</evidence>
<dbReference type="NCBIfam" id="TIGR03506">
    <property type="entry name" value="FlgEFG_subfam"/>
    <property type="match status" value="1"/>
</dbReference>
<dbReference type="PANTHER" id="PTHR30435">
    <property type="entry name" value="FLAGELLAR PROTEIN"/>
    <property type="match status" value="1"/>
</dbReference>
<evidence type="ECO:0000259" key="6">
    <source>
        <dbReference type="Pfam" id="PF06429"/>
    </source>
</evidence>
<dbReference type="SUPFAM" id="SSF117143">
    <property type="entry name" value="Flagellar hook protein flgE"/>
    <property type="match status" value="1"/>
</dbReference>
<dbReference type="InterPro" id="IPR010930">
    <property type="entry name" value="Flg_bb/hook_C_dom"/>
</dbReference>
<comment type="subunit">
    <text evidence="4">The basal body constitutes a major portion of the flagellar organelle and consists of five rings (E,L,P,S, and M) mounted on a central rod. The rod consists of about 26 subunits of FlgG in the distal portion, and FlgB, FlgC and FlgF are thought to build up the proximal portion of the rod with about 6 subunits each.</text>
</comment>
<dbReference type="InterPro" id="IPR053967">
    <property type="entry name" value="LlgE_F_G-like_D1"/>
</dbReference>
<sequence>MLKSINIGTSGLVGFSKGLETISQNVANLNTPGYKGSSAQFTALFDAGDQSAGNATGNRNSHTGMRGGAGMAVLPSVIDFGQGQVSQTGNDLDVAIDGSGFFVLHDDAGNASYTRDGRFSFNSDGLLVNQAGLKAQALGTDGALHDITLEGARNNPASATKNIKLSGTLSTADTTKIVSGINVTDAAGGSHTLSVEFKNNTAATAGSWLVTVKDGATTVGSGEIRYANGVLDPTRASVAVTYAPAGVASLPLTFTVDAASTSAASGSSTMAASSVDGYGLGVLTSATFDSTGTLVISYSNGQTAKNQTLALANVASTAELEQASGNTYTSNKPQSVTLGVAKGSGTSIAAGSVEGSNVDLSTQFSAIIITQRGYQASSELVSTANEMLDTLMRMKG</sequence>
<proteinExistence type="inferred from homology"/>
<dbReference type="EMBL" id="WNLA01000061">
    <property type="protein sequence ID" value="MTW06349.1"/>
    <property type="molecule type" value="Genomic_DNA"/>
</dbReference>
<dbReference type="RefSeq" id="WP_155442677.1">
    <property type="nucleotide sequence ID" value="NZ_WNLA01000061.1"/>
</dbReference>
<feature type="domain" description="Flagellar hook protein FlgE/F/G-like D1" evidence="7">
    <location>
        <begin position="95"/>
        <end position="150"/>
    </location>
</feature>
<comment type="caution">
    <text evidence="8">The sequence shown here is derived from an EMBL/GenBank/DDBJ whole genome shotgun (WGS) entry which is preliminary data.</text>
</comment>
<dbReference type="Gene3D" id="2.60.98.20">
    <property type="entry name" value="Flagellar hook protein FlgE"/>
    <property type="match status" value="1"/>
</dbReference>
<evidence type="ECO:0000256" key="2">
    <source>
        <dbReference type="ARBA" id="ARBA00009677"/>
    </source>
</evidence>
<evidence type="ECO:0000313" key="8">
    <source>
        <dbReference type="EMBL" id="MTW06349.1"/>
    </source>
</evidence>
<dbReference type="Pfam" id="PF22692">
    <property type="entry name" value="LlgE_F_G_D1"/>
    <property type="match status" value="1"/>
</dbReference>
<dbReference type="PANTHER" id="PTHR30435:SF19">
    <property type="entry name" value="FLAGELLAR BASAL-BODY ROD PROTEIN FLGG"/>
    <property type="match status" value="1"/>
</dbReference>
<organism evidence="8 9">
    <name type="scientific">Pseudoduganella ginsengisoli</name>
    <dbReference type="NCBI Taxonomy" id="1462440"/>
    <lineage>
        <taxon>Bacteria</taxon>
        <taxon>Pseudomonadati</taxon>
        <taxon>Pseudomonadota</taxon>
        <taxon>Betaproteobacteria</taxon>
        <taxon>Burkholderiales</taxon>
        <taxon>Oxalobacteraceae</taxon>
        <taxon>Telluria group</taxon>
        <taxon>Pseudoduganella</taxon>
    </lineage>
</organism>
<dbReference type="InterPro" id="IPR020013">
    <property type="entry name" value="Flagellar_FlgE/F/G"/>
</dbReference>
<keyword evidence="3 4" id="KW-0975">Bacterial flagellum</keyword>
<dbReference type="Pfam" id="PF00460">
    <property type="entry name" value="Flg_bb_rod"/>
    <property type="match status" value="1"/>
</dbReference>
<evidence type="ECO:0000256" key="4">
    <source>
        <dbReference type="RuleBase" id="RU362116"/>
    </source>
</evidence>
<keyword evidence="8" id="KW-0969">Cilium</keyword>
<dbReference type="GO" id="GO:0071978">
    <property type="term" value="P:bacterial-type flagellum-dependent swarming motility"/>
    <property type="evidence" value="ECO:0007669"/>
    <property type="project" value="TreeGrafter"/>
</dbReference>
<evidence type="ECO:0000256" key="3">
    <source>
        <dbReference type="ARBA" id="ARBA00023143"/>
    </source>
</evidence>
<dbReference type="InterPro" id="IPR037925">
    <property type="entry name" value="FlgE/F/G-like"/>
</dbReference>
<keyword evidence="9" id="KW-1185">Reference proteome</keyword>
<feature type="domain" description="Flagellar basal-body/hook protein C-terminal" evidence="6">
    <location>
        <begin position="350"/>
        <end position="394"/>
    </location>
</feature>
<evidence type="ECO:0000259" key="5">
    <source>
        <dbReference type="Pfam" id="PF00460"/>
    </source>
</evidence>
<dbReference type="Proteomes" id="UP000484015">
    <property type="component" value="Unassembled WGS sequence"/>
</dbReference>
<reference evidence="8 9" key="1">
    <citation type="submission" date="2019-11" db="EMBL/GenBank/DDBJ databases">
        <title>Type strains purchased from KCTC, JCM and DSMZ.</title>
        <authorList>
            <person name="Lu H."/>
        </authorList>
    </citation>
    <scope>NUCLEOTIDE SEQUENCE [LARGE SCALE GENOMIC DNA]</scope>
    <source>
        <strain evidence="8 9">KCTC 42409</strain>
    </source>
</reference>
<dbReference type="InterPro" id="IPR037058">
    <property type="entry name" value="Falgellar_hook_FlgE_sf"/>
</dbReference>
<dbReference type="Pfam" id="PF06429">
    <property type="entry name" value="Flg_bbr_C"/>
    <property type="match status" value="1"/>
</dbReference>
<accession>A0A6L6QA56</accession>
<evidence type="ECO:0000313" key="9">
    <source>
        <dbReference type="Proteomes" id="UP000484015"/>
    </source>
</evidence>
<dbReference type="InterPro" id="IPR012836">
    <property type="entry name" value="FlgF"/>
</dbReference>
<gene>
    <name evidence="8" type="primary">flgF</name>
    <name evidence="8" type="ORF">GM668_30175</name>
</gene>
<comment type="subcellular location">
    <subcellularLocation>
        <location evidence="1 4">Bacterial flagellum basal body</location>
    </subcellularLocation>
</comment>
<evidence type="ECO:0000256" key="1">
    <source>
        <dbReference type="ARBA" id="ARBA00004117"/>
    </source>
</evidence>
<comment type="similarity">
    <text evidence="2 4">Belongs to the flagella basal body rod proteins family.</text>
</comment>
<name>A0A6L6QA56_9BURK</name>
<keyword evidence="8" id="KW-0282">Flagellum</keyword>
<feature type="domain" description="Flagellar basal body rod protein N-terminal" evidence="5">
    <location>
        <begin position="5"/>
        <end position="35"/>
    </location>
</feature>
<keyword evidence="8" id="KW-0966">Cell projection</keyword>
<dbReference type="NCBIfam" id="TIGR02490">
    <property type="entry name" value="flgF"/>
    <property type="match status" value="1"/>
</dbReference>
<protein>
    <recommendedName>
        <fullName evidence="4">Flagellar basal-body rod protein FlgF</fullName>
    </recommendedName>
</protein>
<dbReference type="InterPro" id="IPR001444">
    <property type="entry name" value="Flag_bb_rod_N"/>
</dbReference>
<dbReference type="GO" id="GO:0030694">
    <property type="term" value="C:bacterial-type flagellum basal body, rod"/>
    <property type="evidence" value="ECO:0007669"/>
    <property type="project" value="UniProtKB-UniRule"/>
</dbReference>
<dbReference type="AlphaFoldDB" id="A0A6L6QA56"/>